<accession>A0A934JNV7</accession>
<dbReference type="Proteomes" id="UP000628710">
    <property type="component" value="Unassembled WGS sequence"/>
</dbReference>
<evidence type="ECO:0000313" key="1">
    <source>
        <dbReference type="EMBL" id="MBJ7537913.1"/>
    </source>
</evidence>
<dbReference type="AlphaFoldDB" id="A0A934JNV7"/>
<sequence>MSFYEELKESLEQAIAIHNERQLIKEIKIAELQLSKEQGTSNQEAKKIILRRLKK</sequence>
<reference evidence="1" key="1">
    <citation type="submission" date="2020-12" db="EMBL/GenBank/DDBJ databases">
        <title>Marinomonas arctica sp. nov., a psychrotolerant bacterium isolated from the Arctic.</title>
        <authorList>
            <person name="Zhang Y."/>
        </authorList>
    </citation>
    <scope>NUCLEOTIDE SEQUENCE</scope>
    <source>
        <strain evidence="1">C1424</strain>
    </source>
</reference>
<keyword evidence="2" id="KW-1185">Reference proteome</keyword>
<evidence type="ECO:0000313" key="2">
    <source>
        <dbReference type="Proteomes" id="UP000628710"/>
    </source>
</evidence>
<organism evidence="1 2">
    <name type="scientific">Marinomonas transparens</name>
    <dbReference type="NCBI Taxonomy" id="2795388"/>
    <lineage>
        <taxon>Bacteria</taxon>
        <taxon>Pseudomonadati</taxon>
        <taxon>Pseudomonadota</taxon>
        <taxon>Gammaproteobacteria</taxon>
        <taxon>Oceanospirillales</taxon>
        <taxon>Oceanospirillaceae</taxon>
        <taxon>Marinomonas</taxon>
    </lineage>
</organism>
<dbReference type="EMBL" id="JAEMNX010000009">
    <property type="protein sequence ID" value="MBJ7537913.1"/>
    <property type="molecule type" value="Genomic_DNA"/>
</dbReference>
<gene>
    <name evidence="1" type="ORF">I8J31_09540</name>
</gene>
<protein>
    <submittedName>
        <fullName evidence="1">Uncharacterized protein</fullName>
    </submittedName>
</protein>
<proteinExistence type="predicted"/>
<comment type="caution">
    <text evidence="1">The sequence shown here is derived from an EMBL/GenBank/DDBJ whole genome shotgun (WGS) entry which is preliminary data.</text>
</comment>
<dbReference type="RefSeq" id="WP_199468200.1">
    <property type="nucleotide sequence ID" value="NZ_JAEMNX010000009.1"/>
</dbReference>
<name>A0A934JNV7_9GAMM</name>